<evidence type="ECO:0000313" key="4">
    <source>
        <dbReference type="Proteomes" id="UP001199054"/>
    </source>
</evidence>
<accession>A0ABS8B713</accession>
<dbReference type="InterPro" id="IPR011990">
    <property type="entry name" value="TPR-like_helical_dom_sf"/>
</dbReference>
<name>A0ABS8B713_9ACTN</name>
<proteinExistence type="predicted"/>
<dbReference type="InterPro" id="IPR000157">
    <property type="entry name" value="TIR_dom"/>
</dbReference>
<dbReference type="PANTHER" id="PTHR46082">
    <property type="entry name" value="ATP/GTP-BINDING PROTEIN-RELATED"/>
    <property type="match status" value="1"/>
</dbReference>
<dbReference type="SUPFAM" id="SSF52200">
    <property type="entry name" value="Toll/Interleukin receptor TIR domain"/>
    <property type="match status" value="1"/>
</dbReference>
<dbReference type="Pfam" id="PF13676">
    <property type="entry name" value="TIR_2"/>
    <property type="match status" value="1"/>
</dbReference>
<dbReference type="Gene3D" id="3.40.50.300">
    <property type="entry name" value="P-loop containing nucleotide triphosphate hydrolases"/>
    <property type="match status" value="1"/>
</dbReference>
<organism evidence="3 4">
    <name type="scientific">Streptomyces antimicrobicus</name>
    <dbReference type="NCBI Taxonomy" id="2883108"/>
    <lineage>
        <taxon>Bacteria</taxon>
        <taxon>Bacillati</taxon>
        <taxon>Actinomycetota</taxon>
        <taxon>Actinomycetes</taxon>
        <taxon>Kitasatosporales</taxon>
        <taxon>Streptomycetaceae</taxon>
        <taxon>Streptomyces</taxon>
    </lineage>
</organism>
<dbReference type="SUPFAM" id="SSF48452">
    <property type="entry name" value="TPR-like"/>
    <property type="match status" value="3"/>
</dbReference>
<feature type="compositionally biased region" description="Basic and acidic residues" evidence="1">
    <location>
        <begin position="8"/>
        <end position="38"/>
    </location>
</feature>
<gene>
    <name evidence="3" type="ORF">LG632_13465</name>
</gene>
<evidence type="ECO:0000259" key="2">
    <source>
        <dbReference type="Pfam" id="PF13676"/>
    </source>
</evidence>
<reference evidence="3 4" key="1">
    <citation type="submission" date="2021-10" db="EMBL/GenBank/DDBJ databases">
        <title>Streptomyces sp. strain SMC 277, a novel streptomycete isolated from soil.</title>
        <authorList>
            <person name="Chanama M."/>
        </authorList>
    </citation>
    <scope>NUCLEOTIDE SEQUENCE [LARGE SCALE GENOMIC DNA]</scope>
    <source>
        <strain evidence="3 4">SMC 277</strain>
    </source>
</reference>
<dbReference type="Proteomes" id="UP001199054">
    <property type="component" value="Unassembled WGS sequence"/>
</dbReference>
<dbReference type="InterPro" id="IPR035897">
    <property type="entry name" value="Toll_tir_struct_dom_sf"/>
</dbReference>
<sequence>MTTSRPDAGSRDRDRDRDPGRARDPGGRARDPGRERDLLPFPTSPYGAPPAPRRFVVSYAGFNRPWAVWIAHRLEEHGHRVSLQRWDPQRSPSLSEALNDLARGNGKVLLVLSERYFSVGTHSEDEWNTALRALTDAHPDRFAAVSLTDAPLPTAVAALEHADLWGLDAYEAEYRVLRRLELPTDRIGTETGRRGPRFPNDPPEIWGRVPRRNPRFTGRNDVIATLREALTDAPPGASTVTLLGLSGVGKTQVATEYAYRFSSEYDVVWWVPAEDRPTLRERLADLAPALGLPRGAGSYGEQIRAVLEALRRGHPYNRWLIVFDGCDNPDDLTDLLPSGAGDVIITSRNREWASRHTSLVEVPLYARPESVTFIRRRARRLTHDEADQLAEALEDYPLALDQTAGWLADSPLTVGDYLHLLQRRLDSREAVTVSDDYPLPFPTALAILLNNVRENFPDALALLRLFVFFAPGPVPLRLLREFPAEEVPEALAGLINDQIRWNAALNKLVQFSVVRLEYSDLPVEEGGGGLETVQLHRMVHGIVRENLSEAEAAPLARAVRQVLAAADPGRPSDSQLWPRYAELIPHLETAGVLSSSNARIQTFLLHCLRYLVLAGEYRTCLRLCEETDHHWRSMLGDDHEKVRELSYQYGGALRNLGLFRRAETLTKAVADQVRAERGDRDLETLRATSAYGGVLLCIAKFEQARLLFEDGLAAYRELLGEDDATTLNAQNNLAATYRLLGRYQEAYDLDLDTLRRRERVLRPQHISTLSSGIACAMGLRLMGRYREAQTRQEQGLRLNSQVLGLNHPQTLRAEHNLGMCLRRLGDIPGAGQRLRTVWERATRVFGADYPWTLMVASDFATYLREYGDIEEARRISEDVVRHYQAQLGLAHPYSIGTVGNLGLVLRAQGEREAALSLCEQALVGMRGALGERHPWTLGCALNAAGCRNFTERLDDALELSRQTLRTVEQVLGADHPMALSAHTALAADLRAKQLMEEAARHEDHALRALARTLGTQHVHTISARQRIRPYWDFEPQP</sequence>
<dbReference type="InterPro" id="IPR027417">
    <property type="entry name" value="P-loop_NTPase"/>
</dbReference>
<dbReference type="NCBIfam" id="NF040586">
    <property type="entry name" value="FxSxx_TPR"/>
    <property type="match status" value="1"/>
</dbReference>
<evidence type="ECO:0000256" key="1">
    <source>
        <dbReference type="SAM" id="MobiDB-lite"/>
    </source>
</evidence>
<dbReference type="Gene3D" id="1.25.40.10">
    <property type="entry name" value="Tetratricopeptide repeat domain"/>
    <property type="match status" value="3"/>
</dbReference>
<dbReference type="Gene3D" id="3.40.50.10140">
    <property type="entry name" value="Toll/interleukin-1 receptor homology (TIR) domain"/>
    <property type="match status" value="1"/>
</dbReference>
<dbReference type="RefSeq" id="WP_226727262.1">
    <property type="nucleotide sequence ID" value="NZ_JAJAUY010000042.1"/>
</dbReference>
<evidence type="ECO:0000313" key="3">
    <source>
        <dbReference type="EMBL" id="MCB5180385.1"/>
    </source>
</evidence>
<feature type="region of interest" description="Disordered" evidence="1">
    <location>
        <begin position="1"/>
        <end position="47"/>
    </location>
</feature>
<keyword evidence="4" id="KW-1185">Reference proteome</keyword>
<comment type="caution">
    <text evidence="3">The sequence shown here is derived from an EMBL/GenBank/DDBJ whole genome shotgun (WGS) entry which is preliminary data.</text>
</comment>
<dbReference type="SUPFAM" id="SSF52540">
    <property type="entry name" value="P-loop containing nucleoside triphosphate hydrolases"/>
    <property type="match status" value="1"/>
</dbReference>
<dbReference type="Pfam" id="PF13424">
    <property type="entry name" value="TPR_12"/>
    <property type="match status" value="3"/>
</dbReference>
<dbReference type="EMBL" id="JAJAUY010000042">
    <property type="protein sequence ID" value="MCB5180385.1"/>
    <property type="molecule type" value="Genomic_DNA"/>
</dbReference>
<dbReference type="InterPro" id="IPR053137">
    <property type="entry name" value="NLR-like"/>
</dbReference>
<dbReference type="PANTHER" id="PTHR46082:SF6">
    <property type="entry name" value="AAA+ ATPASE DOMAIN-CONTAINING PROTEIN-RELATED"/>
    <property type="match status" value="1"/>
</dbReference>
<protein>
    <submittedName>
        <fullName evidence="3">Tetratricopeptide repeat protein</fullName>
    </submittedName>
</protein>
<feature type="domain" description="TIR" evidence="2">
    <location>
        <begin position="55"/>
        <end position="175"/>
    </location>
</feature>